<dbReference type="Pfam" id="PF18029">
    <property type="entry name" value="Glyoxalase_6"/>
    <property type="match status" value="1"/>
</dbReference>
<feature type="domain" description="VOC" evidence="1">
    <location>
        <begin position="21"/>
        <end position="136"/>
    </location>
</feature>
<evidence type="ECO:0000259" key="1">
    <source>
        <dbReference type="PROSITE" id="PS51819"/>
    </source>
</evidence>
<dbReference type="RefSeq" id="WP_027942050.1">
    <property type="nucleotide sequence ID" value="NZ_BSTI01000003.1"/>
</dbReference>
<name>A0A9W6VDN2_9PSEU</name>
<evidence type="ECO:0000313" key="3">
    <source>
        <dbReference type="Proteomes" id="UP001165136"/>
    </source>
</evidence>
<dbReference type="EMBL" id="BSTI01000003">
    <property type="protein sequence ID" value="GLY64940.1"/>
    <property type="molecule type" value="Genomic_DNA"/>
</dbReference>
<comment type="caution">
    <text evidence="2">The sequence shown here is derived from an EMBL/GenBank/DDBJ whole genome shotgun (WGS) entry which is preliminary data.</text>
</comment>
<dbReference type="InterPro" id="IPR029068">
    <property type="entry name" value="Glyas_Bleomycin-R_OHBP_Dase"/>
</dbReference>
<dbReference type="PANTHER" id="PTHR35908:SF1">
    <property type="entry name" value="CONSERVED PROTEIN"/>
    <property type="match status" value="1"/>
</dbReference>
<organism evidence="2 3">
    <name type="scientific">Amycolatopsis taiwanensis</name>
    <dbReference type="NCBI Taxonomy" id="342230"/>
    <lineage>
        <taxon>Bacteria</taxon>
        <taxon>Bacillati</taxon>
        <taxon>Actinomycetota</taxon>
        <taxon>Actinomycetes</taxon>
        <taxon>Pseudonocardiales</taxon>
        <taxon>Pseudonocardiaceae</taxon>
        <taxon>Amycolatopsis</taxon>
    </lineage>
</organism>
<reference evidence="2" key="1">
    <citation type="submission" date="2023-03" db="EMBL/GenBank/DDBJ databases">
        <title>Amycolatopsis taiwanensis NBRC 103393.</title>
        <authorList>
            <person name="Ichikawa N."/>
            <person name="Sato H."/>
            <person name="Tonouchi N."/>
        </authorList>
    </citation>
    <scope>NUCLEOTIDE SEQUENCE</scope>
    <source>
        <strain evidence="2">NBRC 103393</strain>
    </source>
</reference>
<gene>
    <name evidence="2" type="ORF">Atai01_15590</name>
</gene>
<accession>A0A9W6VDN2</accession>
<keyword evidence="3" id="KW-1185">Reference proteome</keyword>
<protein>
    <submittedName>
        <fullName evidence="2">Glyoxalase</fullName>
    </submittedName>
</protein>
<dbReference type="PROSITE" id="PS51819">
    <property type="entry name" value="VOC"/>
    <property type="match status" value="1"/>
</dbReference>
<dbReference type="PANTHER" id="PTHR35908">
    <property type="entry name" value="HYPOTHETICAL FUSION PROTEIN"/>
    <property type="match status" value="1"/>
</dbReference>
<dbReference type="Proteomes" id="UP001165136">
    <property type="component" value="Unassembled WGS sequence"/>
</dbReference>
<dbReference type="CDD" id="cd06587">
    <property type="entry name" value="VOC"/>
    <property type="match status" value="1"/>
</dbReference>
<dbReference type="InterPro" id="IPR041581">
    <property type="entry name" value="Glyoxalase_6"/>
</dbReference>
<dbReference type="AlphaFoldDB" id="A0A9W6VDN2"/>
<proteinExistence type="predicted"/>
<dbReference type="Gene3D" id="3.10.180.10">
    <property type="entry name" value="2,3-Dihydroxybiphenyl 1,2-Dioxygenase, domain 1"/>
    <property type="match status" value="1"/>
</dbReference>
<dbReference type="InterPro" id="IPR037523">
    <property type="entry name" value="VOC_core"/>
</dbReference>
<evidence type="ECO:0000313" key="2">
    <source>
        <dbReference type="EMBL" id="GLY64940.1"/>
    </source>
</evidence>
<dbReference type="SUPFAM" id="SSF54593">
    <property type="entry name" value="Glyoxalase/Bleomycin resistance protein/Dihydroxybiphenyl dioxygenase"/>
    <property type="match status" value="1"/>
</dbReference>
<sequence>MSENSTTSPSAASTSGRVKVRYGAVSFDCADPGELARFYGSVLDLPVLYSSDDFVALGYAGQPGIAFVRIDGYQRPTWPQPAVPKQAHFDFGVDDLDTAQAELIALGATEPPAQPQPDQWRVLLDPAGHPFCISTSI</sequence>